<dbReference type="Pfam" id="PF00535">
    <property type="entry name" value="Glycos_transf_2"/>
    <property type="match status" value="1"/>
</dbReference>
<comment type="caution">
    <text evidence="2">The sequence shown here is derived from an EMBL/GenBank/DDBJ whole genome shotgun (WGS) entry which is preliminary data.</text>
</comment>
<accession>A0ABW6BHP1</accession>
<dbReference type="InterPro" id="IPR001173">
    <property type="entry name" value="Glyco_trans_2-like"/>
</dbReference>
<dbReference type="SUPFAM" id="SSF53448">
    <property type="entry name" value="Nucleotide-diphospho-sugar transferases"/>
    <property type="match status" value="1"/>
</dbReference>
<sequence length="619" mass="71813">MKRGFSVLMPTYNQATFIRRAILSLQKQTYTNWELIIINDGSTDDTLFFISDLLDDNKIRYINNEVNMGLGYALNKGLEAARYDYIAYLPSDDFYYENHLKTLMERFTAYAEAILIYSGFRYFINDTMVNIPNTESMGLKEDQPLQLVQTAHKKTVDRWLERDEWVTDSMFDMYWSKLINKGSFVPTKTISCFWTDHPHQRHKIIGERFGGGLNQYRSFYQIKTPVKMKTSKYKFIDEEKLYRNFRAHRSNGSPNSLKILIVGELAYNSERIYALEQEGHKLYGLWSKPELTFNTVGPLPFGNVTDLPHEDYEKSIIEIQPDIIYGLLNFVAVPLAYEVRKKFPDIPFVWHFKESPSVCLRKGTWDKLIYLFAYADGKIYLNQETQDWIETFIPKAGLSLLLDGDIPKGDFFEKKTSKKLSASDGHIHTLVTGRMVGITPEDMRVLAAHDIHLHLYTENYHNSREGLNSAMKSVAPDHFHTHPHVNLHNWTEEFSKYDAGWLHSIESKNNGNIFDVSWDDLNIPARTSTYAAAGLPLILKDNSEHIVAIQSKIDELGYGVLFNKIEDLIVQLKDEKFMSKLTKNAKKASVLFTFDHYAPRLTSFFHSVIKYKLDERSNY</sequence>
<reference evidence="3" key="1">
    <citation type="journal article" date="2019" name="Int. J. Syst. Evol. Microbiol.">
        <title>The Global Catalogue of Microorganisms (GCM) 10K type strain sequencing project: providing services to taxonomists for standard genome sequencing and annotation.</title>
        <authorList>
            <consortium name="The Broad Institute Genomics Platform"/>
            <consortium name="The Broad Institute Genome Sequencing Center for Infectious Disease"/>
            <person name="Wu L."/>
            <person name="Ma J."/>
        </authorList>
    </citation>
    <scope>NUCLEOTIDE SEQUENCE [LARGE SCALE GENOMIC DNA]</scope>
    <source>
        <strain evidence="3">KCTC 22814</strain>
    </source>
</reference>
<feature type="domain" description="Glycosyltransferase 2-like" evidence="1">
    <location>
        <begin position="6"/>
        <end position="128"/>
    </location>
</feature>
<keyword evidence="3" id="KW-1185">Reference proteome</keyword>
<evidence type="ECO:0000313" key="3">
    <source>
        <dbReference type="Proteomes" id="UP001597525"/>
    </source>
</evidence>
<dbReference type="RefSeq" id="WP_320183002.1">
    <property type="nucleotide sequence ID" value="NZ_CP138332.1"/>
</dbReference>
<gene>
    <name evidence="2" type="ORF">ACFS7Y_10025</name>
</gene>
<evidence type="ECO:0000313" key="2">
    <source>
        <dbReference type="EMBL" id="MFD2967726.1"/>
    </source>
</evidence>
<dbReference type="Gene3D" id="3.90.550.10">
    <property type="entry name" value="Spore Coat Polysaccharide Biosynthesis Protein SpsA, Chain A"/>
    <property type="match status" value="1"/>
</dbReference>
<dbReference type="PANTHER" id="PTHR43685">
    <property type="entry name" value="GLYCOSYLTRANSFERASE"/>
    <property type="match status" value="1"/>
</dbReference>
<dbReference type="CDD" id="cd00761">
    <property type="entry name" value="Glyco_tranf_GTA_type"/>
    <property type="match status" value="1"/>
</dbReference>
<organism evidence="2 3">
    <name type="scientific">Sphingobacterium bambusae</name>
    <dbReference type="NCBI Taxonomy" id="662858"/>
    <lineage>
        <taxon>Bacteria</taxon>
        <taxon>Pseudomonadati</taxon>
        <taxon>Bacteroidota</taxon>
        <taxon>Sphingobacteriia</taxon>
        <taxon>Sphingobacteriales</taxon>
        <taxon>Sphingobacteriaceae</taxon>
        <taxon>Sphingobacterium</taxon>
    </lineage>
</organism>
<evidence type="ECO:0000259" key="1">
    <source>
        <dbReference type="Pfam" id="PF00535"/>
    </source>
</evidence>
<dbReference type="PANTHER" id="PTHR43685:SF2">
    <property type="entry name" value="GLYCOSYLTRANSFERASE 2-LIKE DOMAIN-CONTAINING PROTEIN"/>
    <property type="match status" value="1"/>
</dbReference>
<protein>
    <submittedName>
        <fullName evidence="2">Glycosyltransferase family 2 protein</fullName>
    </submittedName>
</protein>
<dbReference type="InterPro" id="IPR029044">
    <property type="entry name" value="Nucleotide-diphossugar_trans"/>
</dbReference>
<dbReference type="Gene3D" id="3.40.50.2000">
    <property type="entry name" value="Glycogen Phosphorylase B"/>
    <property type="match status" value="1"/>
</dbReference>
<dbReference type="EMBL" id="JBHUPB010000007">
    <property type="protein sequence ID" value="MFD2967726.1"/>
    <property type="molecule type" value="Genomic_DNA"/>
</dbReference>
<proteinExistence type="predicted"/>
<name>A0ABW6BHP1_9SPHI</name>
<dbReference type="InterPro" id="IPR050834">
    <property type="entry name" value="Glycosyltransf_2"/>
</dbReference>
<dbReference type="Proteomes" id="UP001597525">
    <property type="component" value="Unassembled WGS sequence"/>
</dbReference>